<keyword evidence="2" id="KW-0378">Hydrolase</keyword>
<dbReference type="PANTHER" id="PTHR43319">
    <property type="entry name" value="BETA-LACTAMASE-RELATED"/>
    <property type="match status" value="1"/>
</dbReference>
<sequence length="393" mass="43208">MTHNISGYVAPGFEAVQDAFEHNFSDLPAGSERSASDLQELGAGFAAYIGDELVVNLTGGWKDRRKTQAWTADTLVPIYSTTKPIAALTACMEIFEHLDDPYEVRVAEVWPEFAAHGKENVTIGEMLSHQAGLPGFVSEIDPDLWFDSHALAAALADQPPMWALGTGSGYHPLTWGYLIAELVWRVSGKTLGTQLKNKITNADGADPNREIIDFWIGTPQSEHERVSEIIRPTKAPDLGELNEFRKTAFLTKWASPNRGGSEWRTMEIPSANGHGTAKAVARLYSAFANEGRIGNNNIINADGQFEAFSKRRSLGQDRILPYEIEFAAGVMRNNNRIYGPNIDTLGHAGWGGSMGLGDPDRHLSAAYVMNRQSNQLQTDERSQRLISALYSCL</sequence>
<evidence type="ECO:0000313" key="2">
    <source>
        <dbReference type="EMBL" id="MFC7292037.1"/>
    </source>
</evidence>
<dbReference type="Pfam" id="PF00144">
    <property type="entry name" value="Beta-lactamase"/>
    <property type="match status" value="1"/>
</dbReference>
<dbReference type="SUPFAM" id="SSF56601">
    <property type="entry name" value="beta-lactamase/transpeptidase-like"/>
    <property type="match status" value="1"/>
</dbReference>
<dbReference type="InterPro" id="IPR012338">
    <property type="entry name" value="Beta-lactam/transpept-like"/>
</dbReference>
<dbReference type="Proteomes" id="UP001596492">
    <property type="component" value="Unassembled WGS sequence"/>
</dbReference>
<protein>
    <submittedName>
        <fullName evidence="2">Serine hydrolase domain-containing protein</fullName>
    </submittedName>
</protein>
<gene>
    <name evidence="2" type="ORF">ACFQS8_10460</name>
</gene>
<feature type="domain" description="Beta-lactamase-related" evidence="1">
    <location>
        <begin position="38"/>
        <end position="378"/>
    </location>
</feature>
<dbReference type="InterPro" id="IPR001466">
    <property type="entry name" value="Beta-lactam-related"/>
</dbReference>
<evidence type="ECO:0000313" key="3">
    <source>
        <dbReference type="Proteomes" id="UP001596492"/>
    </source>
</evidence>
<dbReference type="InterPro" id="IPR052907">
    <property type="entry name" value="Beta-lactamase/esterase"/>
</dbReference>
<reference evidence="3" key="1">
    <citation type="journal article" date="2019" name="Int. J. Syst. Evol. Microbiol.">
        <title>The Global Catalogue of Microorganisms (GCM) 10K type strain sequencing project: providing services to taxonomists for standard genome sequencing and annotation.</title>
        <authorList>
            <consortium name="The Broad Institute Genomics Platform"/>
            <consortium name="The Broad Institute Genome Sequencing Center for Infectious Disease"/>
            <person name="Wu L."/>
            <person name="Ma J."/>
        </authorList>
    </citation>
    <scope>NUCLEOTIDE SEQUENCE [LARGE SCALE GENOMIC DNA]</scope>
    <source>
        <strain evidence="3">CCUG 51308</strain>
    </source>
</reference>
<dbReference type="PANTHER" id="PTHR43319:SF3">
    <property type="entry name" value="BETA-LACTAMASE-RELATED DOMAIN-CONTAINING PROTEIN"/>
    <property type="match status" value="1"/>
</dbReference>
<dbReference type="GO" id="GO:0016787">
    <property type="term" value="F:hydrolase activity"/>
    <property type="evidence" value="ECO:0007669"/>
    <property type="project" value="UniProtKB-KW"/>
</dbReference>
<dbReference type="RefSeq" id="WP_382167279.1">
    <property type="nucleotide sequence ID" value="NZ_JBHTBR010000005.1"/>
</dbReference>
<dbReference type="Gene3D" id="3.40.710.10">
    <property type="entry name" value="DD-peptidase/beta-lactamase superfamily"/>
    <property type="match status" value="1"/>
</dbReference>
<proteinExistence type="predicted"/>
<accession>A0ABW2IM95</accession>
<organism evidence="2 3">
    <name type="scientific">Hirschia litorea</name>
    <dbReference type="NCBI Taxonomy" id="1199156"/>
    <lineage>
        <taxon>Bacteria</taxon>
        <taxon>Pseudomonadati</taxon>
        <taxon>Pseudomonadota</taxon>
        <taxon>Alphaproteobacteria</taxon>
        <taxon>Hyphomonadales</taxon>
        <taxon>Hyphomonadaceae</taxon>
        <taxon>Hirschia</taxon>
    </lineage>
</organism>
<keyword evidence="3" id="KW-1185">Reference proteome</keyword>
<comment type="caution">
    <text evidence="2">The sequence shown here is derived from an EMBL/GenBank/DDBJ whole genome shotgun (WGS) entry which is preliminary data.</text>
</comment>
<evidence type="ECO:0000259" key="1">
    <source>
        <dbReference type="Pfam" id="PF00144"/>
    </source>
</evidence>
<name>A0ABW2IM95_9PROT</name>
<dbReference type="EMBL" id="JBHTBR010000005">
    <property type="protein sequence ID" value="MFC7292037.1"/>
    <property type="molecule type" value="Genomic_DNA"/>
</dbReference>